<evidence type="ECO:0000313" key="9">
    <source>
        <dbReference type="EMBL" id="MBB4138274.1"/>
    </source>
</evidence>
<evidence type="ECO:0000256" key="6">
    <source>
        <dbReference type="SAM" id="MobiDB-lite"/>
    </source>
</evidence>
<feature type="transmembrane region" description="Helical" evidence="7">
    <location>
        <begin position="143"/>
        <end position="165"/>
    </location>
</feature>
<dbReference type="InterPro" id="IPR003834">
    <property type="entry name" value="Cyt_c_assmbl_TM_dom"/>
</dbReference>
<accession>A0AA40VL69</accession>
<dbReference type="PANTHER" id="PTHR31272">
    <property type="entry name" value="CYTOCHROME C-TYPE BIOGENESIS PROTEIN HI_1454-RELATED"/>
    <property type="match status" value="1"/>
</dbReference>
<evidence type="ECO:0000256" key="2">
    <source>
        <dbReference type="ARBA" id="ARBA00006143"/>
    </source>
</evidence>
<name>A0AA40VL69_9MICO</name>
<comment type="subcellular location">
    <subcellularLocation>
        <location evidence="1">Membrane</location>
        <topology evidence="1">Multi-pass membrane protein</topology>
    </subcellularLocation>
</comment>
<dbReference type="PANTHER" id="PTHR31272:SF4">
    <property type="entry name" value="CYTOCHROME C-TYPE BIOGENESIS PROTEIN HI_1454-RELATED"/>
    <property type="match status" value="1"/>
</dbReference>
<comment type="similarity">
    <text evidence="2">Belongs to the DsbD family.</text>
</comment>
<feature type="transmembrane region" description="Helical" evidence="7">
    <location>
        <begin position="12"/>
        <end position="43"/>
    </location>
</feature>
<feature type="region of interest" description="Disordered" evidence="6">
    <location>
        <begin position="72"/>
        <end position="98"/>
    </location>
</feature>
<feature type="transmembrane region" description="Helical" evidence="7">
    <location>
        <begin position="177"/>
        <end position="205"/>
    </location>
</feature>
<feature type="transmembrane region" description="Helical" evidence="7">
    <location>
        <begin position="217"/>
        <end position="243"/>
    </location>
</feature>
<dbReference type="GO" id="GO:0016020">
    <property type="term" value="C:membrane"/>
    <property type="evidence" value="ECO:0007669"/>
    <property type="project" value="UniProtKB-SubCell"/>
</dbReference>
<protein>
    <submittedName>
        <fullName evidence="9">Cytochrome c-type biogenesis protein</fullName>
    </submittedName>
</protein>
<evidence type="ECO:0000256" key="5">
    <source>
        <dbReference type="ARBA" id="ARBA00023136"/>
    </source>
</evidence>
<evidence type="ECO:0000256" key="1">
    <source>
        <dbReference type="ARBA" id="ARBA00004141"/>
    </source>
</evidence>
<dbReference type="Proteomes" id="UP000549113">
    <property type="component" value="Unassembled WGS sequence"/>
</dbReference>
<feature type="compositionally biased region" description="Basic and acidic residues" evidence="6">
    <location>
        <begin position="72"/>
        <end position="87"/>
    </location>
</feature>
<sequence>MNPGAVVFDGALWLAIPIAMLAGLVSFLSPCVLPLVPGYLGFLGGATAGRPRRDDTSDAHVGDAEVRRIASHSHDSGDYVRTSRDPAESATTTRAAGRGDATGRGRLLLGVVLFIAGFTLVFVAMGVFAGTIGRVFLQYQDPITRVLGVVIIAMGLVFIGVFGFAQRTFRPQLRENVGLIGAPLLGIAMGLGWAPCIGPTLAAILSMGYSQADPGRAGLLAAAYSIGLGLPFVLLAVGFGWATKSVAVLRRHIRAINIIGGALLIILGVLMVTGVWTATMSQLMGVMNSVELPI</sequence>
<dbReference type="GO" id="GO:0017004">
    <property type="term" value="P:cytochrome complex assembly"/>
    <property type="evidence" value="ECO:0007669"/>
    <property type="project" value="InterPro"/>
</dbReference>
<keyword evidence="10" id="KW-1185">Reference proteome</keyword>
<feature type="transmembrane region" description="Helical" evidence="7">
    <location>
        <begin position="255"/>
        <end position="278"/>
    </location>
</feature>
<proteinExistence type="inferred from homology"/>
<evidence type="ECO:0000313" key="10">
    <source>
        <dbReference type="Proteomes" id="UP000549113"/>
    </source>
</evidence>
<dbReference type="Pfam" id="PF02683">
    <property type="entry name" value="DsbD_TM"/>
    <property type="match status" value="1"/>
</dbReference>
<comment type="caution">
    <text evidence="9">The sequence shown here is derived from an EMBL/GenBank/DDBJ whole genome shotgun (WGS) entry which is preliminary data.</text>
</comment>
<evidence type="ECO:0000256" key="4">
    <source>
        <dbReference type="ARBA" id="ARBA00022989"/>
    </source>
</evidence>
<reference evidence="9 10" key="1">
    <citation type="submission" date="2020-08" db="EMBL/GenBank/DDBJ databases">
        <title>Sequencing the genomes of 1000 actinobacteria strains.</title>
        <authorList>
            <person name="Klenk H.-P."/>
        </authorList>
    </citation>
    <scope>NUCLEOTIDE SEQUENCE [LARGE SCALE GENOMIC DNA]</scope>
    <source>
        <strain evidence="9 10">DSM 19600</strain>
    </source>
</reference>
<keyword evidence="5 7" id="KW-0472">Membrane</keyword>
<evidence type="ECO:0000256" key="7">
    <source>
        <dbReference type="SAM" id="Phobius"/>
    </source>
</evidence>
<organism evidence="9 10">
    <name type="scientific">Microbacterium invictum</name>
    <dbReference type="NCBI Taxonomy" id="515415"/>
    <lineage>
        <taxon>Bacteria</taxon>
        <taxon>Bacillati</taxon>
        <taxon>Actinomycetota</taxon>
        <taxon>Actinomycetes</taxon>
        <taxon>Micrococcales</taxon>
        <taxon>Microbacteriaceae</taxon>
        <taxon>Microbacterium</taxon>
    </lineage>
</organism>
<keyword evidence="3 7" id="KW-0812">Transmembrane</keyword>
<dbReference type="AlphaFoldDB" id="A0AA40VL69"/>
<gene>
    <name evidence="9" type="ORF">BKA10_000068</name>
</gene>
<dbReference type="InterPro" id="IPR051790">
    <property type="entry name" value="Cytochrome_c-biogenesis_DsbD"/>
</dbReference>
<keyword evidence="4 7" id="KW-1133">Transmembrane helix</keyword>
<feature type="domain" description="Cytochrome C biogenesis protein transmembrane" evidence="8">
    <location>
        <begin position="96"/>
        <end position="272"/>
    </location>
</feature>
<evidence type="ECO:0000256" key="3">
    <source>
        <dbReference type="ARBA" id="ARBA00022692"/>
    </source>
</evidence>
<feature type="transmembrane region" description="Helical" evidence="7">
    <location>
        <begin position="107"/>
        <end position="137"/>
    </location>
</feature>
<evidence type="ECO:0000259" key="8">
    <source>
        <dbReference type="Pfam" id="PF02683"/>
    </source>
</evidence>
<dbReference type="EMBL" id="JACIFH010000001">
    <property type="protein sequence ID" value="MBB4138274.1"/>
    <property type="molecule type" value="Genomic_DNA"/>
</dbReference>